<reference evidence="1" key="2">
    <citation type="submission" date="1995-04" db="EMBL/GenBank/DDBJ databases">
        <authorList>
            <person name="Smith D.R."/>
        </authorList>
    </citation>
    <scope>NUCLEOTIDE SEQUENCE</scope>
</reference>
<dbReference type="AlphaFoldDB" id="Q50026"/>
<sequence length="71" mass="7749">MTIYPNAAPDVWVAISQAMTTAHTINHQQRYLDDVLLAATGFGNMGGIDIRTERVIPGAWYPRSGHLQPAA</sequence>
<organism evidence="1">
    <name type="scientific">Mycobacterium leprae</name>
    <dbReference type="NCBI Taxonomy" id="1769"/>
    <lineage>
        <taxon>Bacteria</taxon>
        <taxon>Bacillati</taxon>
        <taxon>Actinomycetota</taxon>
        <taxon>Actinomycetes</taxon>
        <taxon>Mycobacteriales</taxon>
        <taxon>Mycobacteriaceae</taxon>
        <taxon>Mycobacterium</taxon>
    </lineage>
</organism>
<dbReference type="EMBL" id="U15182">
    <property type="protein sequence ID" value="AAA62978.1"/>
    <property type="molecule type" value="Genomic_DNA"/>
</dbReference>
<reference evidence="1" key="1">
    <citation type="submission" date="1994-09" db="EMBL/GenBank/DDBJ databases">
        <authorList>
            <person name="Robison K."/>
        </authorList>
    </citation>
    <scope>NUCLEOTIDE SEQUENCE</scope>
</reference>
<name>Q50026_MYCLR</name>
<evidence type="ECO:0000313" key="1">
    <source>
        <dbReference type="EMBL" id="AAA62978.1"/>
    </source>
</evidence>
<proteinExistence type="predicted"/>
<protein>
    <submittedName>
        <fullName evidence="1">U2266d</fullName>
    </submittedName>
</protein>
<dbReference type="RefSeq" id="WP_269147027.1">
    <property type="nucleotide sequence ID" value="NZ_CP029543.1"/>
</dbReference>
<accession>Q50026</accession>